<dbReference type="CDD" id="cd01650">
    <property type="entry name" value="RT_nLTR_like"/>
    <property type="match status" value="1"/>
</dbReference>
<evidence type="ECO:0000313" key="6">
    <source>
        <dbReference type="Proteomes" id="UP000887013"/>
    </source>
</evidence>
<evidence type="ECO:0000313" key="5">
    <source>
        <dbReference type="EMBL" id="GFS69526.1"/>
    </source>
</evidence>
<feature type="domain" description="C2H2-type" evidence="3">
    <location>
        <begin position="457"/>
        <end position="480"/>
    </location>
</feature>
<feature type="region of interest" description="Disordered" evidence="2">
    <location>
        <begin position="297"/>
        <end position="317"/>
    </location>
</feature>
<protein>
    <submittedName>
        <fullName evidence="5">Transposon TX1 uncharacterized 149 kDa protein</fullName>
    </submittedName>
</protein>
<dbReference type="GO" id="GO:0008270">
    <property type="term" value="F:zinc ion binding"/>
    <property type="evidence" value="ECO:0007669"/>
    <property type="project" value="UniProtKB-KW"/>
</dbReference>
<dbReference type="PROSITE" id="PS50157">
    <property type="entry name" value="ZINC_FINGER_C2H2_2"/>
    <property type="match status" value="1"/>
</dbReference>
<feature type="domain" description="Reverse transcriptase" evidence="4">
    <location>
        <begin position="1200"/>
        <end position="1437"/>
    </location>
</feature>
<dbReference type="GO" id="GO:0071897">
    <property type="term" value="P:DNA biosynthetic process"/>
    <property type="evidence" value="ECO:0007669"/>
    <property type="project" value="UniProtKB-ARBA"/>
</dbReference>
<reference evidence="5" key="1">
    <citation type="submission" date="2020-08" db="EMBL/GenBank/DDBJ databases">
        <title>Multicomponent nature underlies the extraordinary mechanical properties of spider dragline silk.</title>
        <authorList>
            <person name="Kono N."/>
            <person name="Nakamura H."/>
            <person name="Mori M."/>
            <person name="Yoshida Y."/>
            <person name="Ohtoshi R."/>
            <person name="Malay A.D."/>
            <person name="Moran D.A.P."/>
            <person name="Tomita M."/>
            <person name="Numata K."/>
            <person name="Arakawa K."/>
        </authorList>
    </citation>
    <scope>NUCLEOTIDE SEQUENCE</scope>
</reference>
<dbReference type="PANTHER" id="PTHR19446">
    <property type="entry name" value="REVERSE TRANSCRIPTASES"/>
    <property type="match status" value="1"/>
</dbReference>
<evidence type="ECO:0000259" key="4">
    <source>
        <dbReference type="PROSITE" id="PS50878"/>
    </source>
</evidence>
<sequence length="1437" mass="157385">MTSTSPKNLTPLGESSSQEPKSTTPIALRTRRCATQITFLKAAHLKECKICNASFKSISKLRAHVLNHKPNTKRRKAIEAIDLILKESNPVLPTPTTAVSKKGAAPTKLFSRFAKVFPELFAVESTQDTRPLNSFPMTTFSNPVKKDTEMPDSTLTPADLHLSSEVSSCMNDLLESIAHSQDSKSILLPAIFSLTELEDDLQLSSSSSSDSSINENLQTSTPLSNESAIVIQSVSSSPPKNNITLDQGSSRKLSIDHGFIKKDSPESLPNSLNLNSRVDKEISVLDLILYNSQESLEADSVSQPSPPKTASSNSVLSTTKNLASPNHYASAALEGKCIICSKSLPTCDLLQHLYKHKPGPLRAKCLTGFRSSFPPHRLPKKINSSSPPPPISSIEMTFRKNFPELPVFQQGNSNLNSSSSSDEDYLFDKLSSPPTGPPKVSPFKKALFSRVVKKGLYRCEYCEKSFITEAGANKHRLQIHKIPPHVTKASFMPDCSPEMCRVCFKGPAPYKSIAEHYKFIHNLEISTNSLGSSTSTISISSQDFVSTKKKHTRSFLPIHSSSTQAFNASNTKKISPPQAIFTVQNSYSEAPSTNIQVSSNNVTSKPVIKSKLNPKSQELKNTPILKIVSYNSKLKIQTPSSTAPIASDQDSPAKVSPIPNSCLSHISLPKKQETKVFHNLKIVARPELGGLGPSKLVSYPAAKPSSKSITSSSNPNSISVTAEVYHANSSQDPRLHSSPRKCSLCPFVAIKYCGLRLHYFKEHSLRKIPASHKSAFTVPSGTSPSKFISIHSKPATLPQVSSLRANLTSNSSLPNPILKSSATRKEPKSLSHATNISTVSSTSKRAPITVPTTSNPVIASSSSSITPTIVPMVSFVNSTLQYSFPLQTRLKCPLENCSASFSTKSWYTTNTSIKKHLNVFHRQKPTKVLYHCSICDNRISKNPAKHSCLINNLVLPPAVIEGDHWVCDVCESFSTNSLLGKKNHLDAHARESTKALSSKLFIPPSTKATKRLKSKRVTIHSEGPPGNIPLAPPLPGLAEDSPALPEDSDSIPKIDTDRITILDSFIEPLEALLEKSSSSSSNRNSTIDPLNAQLIQKQYRWNRRRCVRNLTNPSSSTCQIKKEILTDHFSKTWASPDSDFSFPSKSPPSLPPVIDLLSPEHIISCLQSCENSAPGPDRLSYQHWKTVDPRCSIVSKIFNICLKLKNIPSAWKSSNCILIPKKGDLALIENWRPISLSNSIYKLFTKCLARRLQDWCGMHEILSPCQKGFTPFDGVVEHNFVIGQHLETARRSHTESFLVWLDISNAFGSIPHNILFAAMASVGIDPEFIQLITNIYADSSTNIISNEGLTDPIPLRCGVKQGCPLSGSLFNIAINHVLEAIQDKNESHSILAFADDIVLFGTDYSQTQDSLNKIAPAKSLLLGLSTILRWVEFLLAI</sequence>
<feature type="compositionally biased region" description="Polar residues" evidence="2">
    <location>
        <begin position="1"/>
        <end position="25"/>
    </location>
</feature>
<dbReference type="Pfam" id="PF00078">
    <property type="entry name" value="RVT_1"/>
    <property type="match status" value="1"/>
</dbReference>
<organism evidence="5 6">
    <name type="scientific">Nephila pilipes</name>
    <name type="common">Giant wood spider</name>
    <name type="synonym">Nephila maculata</name>
    <dbReference type="NCBI Taxonomy" id="299642"/>
    <lineage>
        <taxon>Eukaryota</taxon>
        <taxon>Metazoa</taxon>
        <taxon>Ecdysozoa</taxon>
        <taxon>Arthropoda</taxon>
        <taxon>Chelicerata</taxon>
        <taxon>Arachnida</taxon>
        <taxon>Araneae</taxon>
        <taxon>Araneomorphae</taxon>
        <taxon>Entelegynae</taxon>
        <taxon>Araneoidea</taxon>
        <taxon>Nephilidae</taxon>
        <taxon>Nephila</taxon>
    </lineage>
</organism>
<proteinExistence type="predicted"/>
<dbReference type="InterPro" id="IPR043502">
    <property type="entry name" value="DNA/RNA_pol_sf"/>
</dbReference>
<comment type="caution">
    <text evidence="5">The sequence shown here is derived from an EMBL/GenBank/DDBJ whole genome shotgun (WGS) entry which is preliminary data.</text>
</comment>
<dbReference type="PROSITE" id="PS00028">
    <property type="entry name" value="ZINC_FINGER_C2H2_1"/>
    <property type="match status" value="2"/>
</dbReference>
<feature type="region of interest" description="Disordered" evidence="2">
    <location>
        <begin position="1012"/>
        <end position="1052"/>
    </location>
</feature>
<feature type="region of interest" description="Disordered" evidence="2">
    <location>
        <begin position="204"/>
        <end position="224"/>
    </location>
</feature>
<feature type="region of interest" description="Disordered" evidence="2">
    <location>
        <begin position="1"/>
        <end position="27"/>
    </location>
</feature>
<evidence type="ECO:0000259" key="3">
    <source>
        <dbReference type="PROSITE" id="PS50157"/>
    </source>
</evidence>
<dbReference type="Proteomes" id="UP000887013">
    <property type="component" value="Unassembled WGS sequence"/>
</dbReference>
<name>A0A8X6MNG6_NEPPI</name>
<dbReference type="OrthoDB" id="410104at2759"/>
<dbReference type="InterPro" id="IPR000477">
    <property type="entry name" value="RT_dom"/>
</dbReference>
<evidence type="ECO:0000256" key="2">
    <source>
        <dbReference type="SAM" id="MobiDB-lite"/>
    </source>
</evidence>
<dbReference type="PROSITE" id="PS50878">
    <property type="entry name" value="RT_POL"/>
    <property type="match status" value="1"/>
</dbReference>
<keyword evidence="1" id="KW-0479">Metal-binding</keyword>
<dbReference type="EMBL" id="BMAW01049172">
    <property type="protein sequence ID" value="GFS69526.1"/>
    <property type="molecule type" value="Genomic_DNA"/>
</dbReference>
<keyword evidence="6" id="KW-1185">Reference proteome</keyword>
<gene>
    <name evidence="5" type="ORF">NPIL_151011</name>
</gene>
<dbReference type="SUPFAM" id="SSF56672">
    <property type="entry name" value="DNA/RNA polymerases"/>
    <property type="match status" value="1"/>
</dbReference>
<feature type="compositionally biased region" description="Pro residues" evidence="2">
    <location>
        <begin position="1026"/>
        <end position="1035"/>
    </location>
</feature>
<dbReference type="InterPro" id="IPR013087">
    <property type="entry name" value="Znf_C2H2_type"/>
</dbReference>
<accession>A0A8X6MNG6</accession>
<feature type="compositionally biased region" description="Polar residues" evidence="2">
    <location>
        <begin position="213"/>
        <end position="224"/>
    </location>
</feature>
<evidence type="ECO:0000256" key="1">
    <source>
        <dbReference type="PROSITE-ProRule" id="PRU00042"/>
    </source>
</evidence>
<keyword evidence="1" id="KW-0862">Zinc</keyword>
<dbReference type="SMART" id="SM00355">
    <property type="entry name" value="ZnF_C2H2"/>
    <property type="match status" value="7"/>
</dbReference>
<keyword evidence="1" id="KW-0863">Zinc-finger</keyword>